<evidence type="ECO:0000313" key="1">
    <source>
        <dbReference type="EMBL" id="KAJ2988689.1"/>
    </source>
</evidence>
<comment type="caution">
    <text evidence="1">The sequence shown here is derived from an EMBL/GenBank/DDBJ whole genome shotgun (WGS) entry which is preliminary data.</text>
</comment>
<keyword evidence="2" id="KW-1185">Reference proteome</keyword>
<reference evidence="1" key="1">
    <citation type="submission" date="2022-10" db="EMBL/GenBank/DDBJ databases">
        <title>Genome Sequence of Xylaria curta.</title>
        <authorList>
            <person name="Buettner E."/>
        </authorList>
    </citation>
    <scope>NUCLEOTIDE SEQUENCE</scope>
    <source>
        <strain evidence="1">Babe10</strain>
    </source>
</reference>
<protein>
    <submittedName>
        <fullName evidence="1">Uncharacterized protein</fullName>
    </submittedName>
</protein>
<accession>A0ACC1P918</accession>
<organism evidence="1 2">
    <name type="scientific">Xylaria curta</name>
    <dbReference type="NCBI Taxonomy" id="42375"/>
    <lineage>
        <taxon>Eukaryota</taxon>
        <taxon>Fungi</taxon>
        <taxon>Dikarya</taxon>
        <taxon>Ascomycota</taxon>
        <taxon>Pezizomycotina</taxon>
        <taxon>Sordariomycetes</taxon>
        <taxon>Xylariomycetidae</taxon>
        <taxon>Xylariales</taxon>
        <taxon>Xylariaceae</taxon>
        <taxon>Xylaria</taxon>
    </lineage>
</organism>
<dbReference type="Proteomes" id="UP001143856">
    <property type="component" value="Unassembled WGS sequence"/>
</dbReference>
<dbReference type="EMBL" id="JAPDGR010000617">
    <property type="protein sequence ID" value="KAJ2988689.1"/>
    <property type="molecule type" value="Genomic_DNA"/>
</dbReference>
<gene>
    <name evidence="1" type="ORF">NUW58_g3844</name>
</gene>
<name>A0ACC1P918_9PEZI</name>
<proteinExistence type="predicted"/>
<sequence length="158" mass="17057">MTLTPGRAPPNPRATSSSGPVSGSWCAQPYVAGPRYINGPVAVVGPNDRIRIKYELQADGVHWIQSATNLATGKVITQLQSDSGDHQKGVGTAIECNQNCQPTVSDHTYVDWEVRLSKADPAFRNTFGVNQGATYEGVTSEQNGQVWKISKIFIPKMA</sequence>
<evidence type="ECO:0000313" key="2">
    <source>
        <dbReference type="Proteomes" id="UP001143856"/>
    </source>
</evidence>